<proteinExistence type="predicted"/>
<comment type="caution">
    <text evidence="1">The sequence shown here is derived from an EMBL/GenBank/DDBJ whole genome shotgun (WGS) entry which is preliminary data.</text>
</comment>
<evidence type="ECO:0000313" key="2">
    <source>
        <dbReference type="Proteomes" id="UP000828390"/>
    </source>
</evidence>
<keyword evidence="2" id="KW-1185">Reference proteome</keyword>
<reference evidence="1" key="2">
    <citation type="submission" date="2020-11" db="EMBL/GenBank/DDBJ databases">
        <authorList>
            <person name="McCartney M.A."/>
            <person name="Auch B."/>
            <person name="Kono T."/>
            <person name="Mallez S."/>
            <person name="Becker A."/>
            <person name="Gohl D.M."/>
            <person name="Silverstein K.A.T."/>
            <person name="Koren S."/>
            <person name="Bechman K.B."/>
            <person name="Herman A."/>
            <person name="Abrahante J.E."/>
            <person name="Garbe J."/>
        </authorList>
    </citation>
    <scope>NUCLEOTIDE SEQUENCE</scope>
    <source>
        <strain evidence="1">Duluth1</strain>
        <tissue evidence="1">Whole animal</tissue>
    </source>
</reference>
<protein>
    <submittedName>
        <fullName evidence="1">Uncharacterized protein</fullName>
    </submittedName>
</protein>
<accession>A0A9D4IW94</accession>
<sequence length="52" mass="6071">MTRLFRTQNNNIKIRPLKDQLMVMDIHVDFNLNSIIEFDEANGALKTAGYLF</sequence>
<dbReference type="AlphaFoldDB" id="A0A9D4IW94"/>
<dbReference type="EMBL" id="JAIWYP010000008">
    <property type="protein sequence ID" value="KAH3789155.1"/>
    <property type="molecule type" value="Genomic_DNA"/>
</dbReference>
<name>A0A9D4IW94_DREPO</name>
<gene>
    <name evidence="1" type="ORF">DPMN_167327</name>
</gene>
<dbReference type="Proteomes" id="UP000828390">
    <property type="component" value="Unassembled WGS sequence"/>
</dbReference>
<organism evidence="1 2">
    <name type="scientific">Dreissena polymorpha</name>
    <name type="common">Zebra mussel</name>
    <name type="synonym">Mytilus polymorpha</name>
    <dbReference type="NCBI Taxonomy" id="45954"/>
    <lineage>
        <taxon>Eukaryota</taxon>
        <taxon>Metazoa</taxon>
        <taxon>Spiralia</taxon>
        <taxon>Lophotrochozoa</taxon>
        <taxon>Mollusca</taxon>
        <taxon>Bivalvia</taxon>
        <taxon>Autobranchia</taxon>
        <taxon>Heteroconchia</taxon>
        <taxon>Euheterodonta</taxon>
        <taxon>Imparidentia</taxon>
        <taxon>Neoheterodontei</taxon>
        <taxon>Myida</taxon>
        <taxon>Dreissenoidea</taxon>
        <taxon>Dreissenidae</taxon>
        <taxon>Dreissena</taxon>
    </lineage>
</organism>
<evidence type="ECO:0000313" key="1">
    <source>
        <dbReference type="EMBL" id="KAH3789155.1"/>
    </source>
</evidence>
<reference evidence="1" key="1">
    <citation type="journal article" date="2019" name="bioRxiv">
        <title>The Genome of the Zebra Mussel, Dreissena polymorpha: A Resource for Invasive Species Research.</title>
        <authorList>
            <person name="McCartney M.A."/>
            <person name="Auch B."/>
            <person name="Kono T."/>
            <person name="Mallez S."/>
            <person name="Zhang Y."/>
            <person name="Obille A."/>
            <person name="Becker A."/>
            <person name="Abrahante J.E."/>
            <person name="Garbe J."/>
            <person name="Badalamenti J.P."/>
            <person name="Herman A."/>
            <person name="Mangelson H."/>
            <person name="Liachko I."/>
            <person name="Sullivan S."/>
            <person name="Sone E.D."/>
            <person name="Koren S."/>
            <person name="Silverstein K.A.T."/>
            <person name="Beckman K.B."/>
            <person name="Gohl D.M."/>
        </authorList>
    </citation>
    <scope>NUCLEOTIDE SEQUENCE</scope>
    <source>
        <strain evidence="1">Duluth1</strain>
        <tissue evidence="1">Whole animal</tissue>
    </source>
</reference>